<comment type="caution">
    <text evidence="1">The sequence shown here is derived from an EMBL/GenBank/DDBJ whole genome shotgun (WGS) entry which is preliminary data.</text>
</comment>
<evidence type="ECO:0000313" key="2">
    <source>
        <dbReference type="Proteomes" id="UP001203297"/>
    </source>
</evidence>
<evidence type="ECO:0000313" key="1">
    <source>
        <dbReference type="EMBL" id="KAI0297457.1"/>
    </source>
</evidence>
<sequence>MSFPQCLLPTITPLTYPLAMHMHRIIAVITLVLLALFACVPHHAAAAAFFRDTNADRLRRGAPLLPPTRRETAKRASTSIWQPPLVIGALQIRDLSGVHMLGYMQNAASRNPIIGVSPPNAPRSALLEAMYSVSNYTLVATNALFPEPYFLGSQYPYANDISASLPEEILFTNVDSNPGAEIWTYNYVTHELTVQLPEPTVGPVQAIFAWDTYQNALQLVTNVSMYLAAALQSEPSDKQPILVSIYLVAMD</sequence>
<organism evidence="1 2">
    <name type="scientific">Multifurca ochricompacta</name>
    <dbReference type="NCBI Taxonomy" id="376703"/>
    <lineage>
        <taxon>Eukaryota</taxon>
        <taxon>Fungi</taxon>
        <taxon>Dikarya</taxon>
        <taxon>Basidiomycota</taxon>
        <taxon>Agaricomycotina</taxon>
        <taxon>Agaricomycetes</taxon>
        <taxon>Russulales</taxon>
        <taxon>Russulaceae</taxon>
        <taxon>Multifurca</taxon>
    </lineage>
</organism>
<reference evidence="1" key="1">
    <citation type="journal article" date="2022" name="New Phytol.">
        <title>Evolutionary transition to the ectomycorrhizal habit in the genomes of a hyperdiverse lineage of mushroom-forming fungi.</title>
        <authorList>
            <person name="Looney B."/>
            <person name="Miyauchi S."/>
            <person name="Morin E."/>
            <person name="Drula E."/>
            <person name="Courty P.E."/>
            <person name="Kohler A."/>
            <person name="Kuo A."/>
            <person name="LaButti K."/>
            <person name="Pangilinan J."/>
            <person name="Lipzen A."/>
            <person name="Riley R."/>
            <person name="Andreopoulos W."/>
            <person name="He G."/>
            <person name="Johnson J."/>
            <person name="Nolan M."/>
            <person name="Tritt A."/>
            <person name="Barry K.W."/>
            <person name="Grigoriev I.V."/>
            <person name="Nagy L.G."/>
            <person name="Hibbett D."/>
            <person name="Henrissat B."/>
            <person name="Matheny P.B."/>
            <person name="Labbe J."/>
            <person name="Martin F.M."/>
        </authorList>
    </citation>
    <scope>NUCLEOTIDE SEQUENCE</scope>
    <source>
        <strain evidence="1">BPL690</strain>
    </source>
</reference>
<keyword evidence="2" id="KW-1185">Reference proteome</keyword>
<name>A0AAD4M2K6_9AGAM</name>
<protein>
    <submittedName>
        <fullName evidence="1">Uncharacterized protein</fullName>
    </submittedName>
</protein>
<gene>
    <name evidence="1" type="ORF">B0F90DRAFT_905561</name>
</gene>
<proteinExistence type="predicted"/>
<dbReference type="AlphaFoldDB" id="A0AAD4M2K6"/>
<dbReference type="Proteomes" id="UP001203297">
    <property type="component" value="Unassembled WGS sequence"/>
</dbReference>
<dbReference type="EMBL" id="WTXG01000037">
    <property type="protein sequence ID" value="KAI0297457.1"/>
    <property type="molecule type" value="Genomic_DNA"/>
</dbReference>
<accession>A0AAD4M2K6</accession>